<reference evidence="1 2" key="2">
    <citation type="journal article" date="2022" name="Mol. Ecol. Resour.">
        <title>The genomes of chicory, endive, great burdock and yacon provide insights into Asteraceae paleo-polyploidization history and plant inulin production.</title>
        <authorList>
            <person name="Fan W."/>
            <person name="Wang S."/>
            <person name="Wang H."/>
            <person name="Wang A."/>
            <person name="Jiang F."/>
            <person name="Liu H."/>
            <person name="Zhao H."/>
            <person name="Xu D."/>
            <person name="Zhang Y."/>
        </authorList>
    </citation>
    <scope>NUCLEOTIDE SEQUENCE [LARGE SCALE GENOMIC DNA]</scope>
    <source>
        <strain evidence="2">cv. Niubang</strain>
    </source>
</reference>
<reference evidence="2" key="1">
    <citation type="journal article" date="2022" name="Mol. Ecol. Resour.">
        <title>The genomes of chicory, endive, great burdock and yacon provide insights into Asteraceae palaeo-polyploidization history and plant inulin production.</title>
        <authorList>
            <person name="Fan W."/>
            <person name="Wang S."/>
            <person name="Wang H."/>
            <person name="Wang A."/>
            <person name="Jiang F."/>
            <person name="Liu H."/>
            <person name="Zhao H."/>
            <person name="Xu D."/>
            <person name="Zhang Y."/>
        </authorList>
    </citation>
    <scope>NUCLEOTIDE SEQUENCE [LARGE SCALE GENOMIC DNA]</scope>
    <source>
        <strain evidence="2">cv. Niubang</strain>
    </source>
</reference>
<gene>
    <name evidence="1" type="ORF">L6452_29705</name>
</gene>
<proteinExistence type="predicted"/>
<evidence type="ECO:0000313" key="2">
    <source>
        <dbReference type="Proteomes" id="UP001055879"/>
    </source>
</evidence>
<dbReference type="Proteomes" id="UP001055879">
    <property type="component" value="Linkage Group LG10"/>
</dbReference>
<organism evidence="1 2">
    <name type="scientific">Arctium lappa</name>
    <name type="common">Greater burdock</name>
    <name type="synonym">Lappa major</name>
    <dbReference type="NCBI Taxonomy" id="4217"/>
    <lineage>
        <taxon>Eukaryota</taxon>
        <taxon>Viridiplantae</taxon>
        <taxon>Streptophyta</taxon>
        <taxon>Embryophyta</taxon>
        <taxon>Tracheophyta</taxon>
        <taxon>Spermatophyta</taxon>
        <taxon>Magnoliopsida</taxon>
        <taxon>eudicotyledons</taxon>
        <taxon>Gunneridae</taxon>
        <taxon>Pentapetalae</taxon>
        <taxon>asterids</taxon>
        <taxon>campanulids</taxon>
        <taxon>Asterales</taxon>
        <taxon>Asteraceae</taxon>
        <taxon>Carduoideae</taxon>
        <taxon>Cardueae</taxon>
        <taxon>Arctiinae</taxon>
        <taxon>Arctium</taxon>
    </lineage>
</organism>
<protein>
    <submittedName>
        <fullName evidence="1">Uncharacterized protein</fullName>
    </submittedName>
</protein>
<sequence length="92" mass="9934">MVAGGSSSGGGLLNWEDGLKFARKCGRAPVSFEPETLEPYKYISDDEVAEKVKQLAMLVLDSIDVLVETYSLNKTMAKFTDSPCSGLVRASN</sequence>
<keyword evidence="2" id="KW-1185">Reference proteome</keyword>
<comment type="caution">
    <text evidence="1">The sequence shown here is derived from an EMBL/GenBank/DDBJ whole genome shotgun (WGS) entry which is preliminary data.</text>
</comment>
<name>A0ACB8ZG76_ARCLA</name>
<accession>A0ACB8ZG76</accession>
<dbReference type="EMBL" id="CM042056">
    <property type="protein sequence ID" value="KAI3697012.1"/>
    <property type="molecule type" value="Genomic_DNA"/>
</dbReference>
<evidence type="ECO:0000313" key="1">
    <source>
        <dbReference type="EMBL" id="KAI3697012.1"/>
    </source>
</evidence>